<keyword evidence="1" id="KW-0732">Signal</keyword>
<keyword evidence="2" id="KW-1185">Reference proteome</keyword>
<feature type="chain" id="PRO_5009308759" evidence="1">
    <location>
        <begin position="19"/>
        <end position="105"/>
    </location>
</feature>
<proteinExistence type="predicted"/>
<dbReference type="AlphaFoldDB" id="A0A1I7UCV6"/>
<dbReference type="WBParaSite" id="Csp11.Scaffold629.g8057.t1">
    <property type="protein sequence ID" value="Csp11.Scaffold629.g8057.t1"/>
    <property type="gene ID" value="Csp11.Scaffold629.g8057"/>
</dbReference>
<organism evidence="2 3">
    <name type="scientific">Caenorhabditis tropicalis</name>
    <dbReference type="NCBI Taxonomy" id="1561998"/>
    <lineage>
        <taxon>Eukaryota</taxon>
        <taxon>Metazoa</taxon>
        <taxon>Ecdysozoa</taxon>
        <taxon>Nematoda</taxon>
        <taxon>Chromadorea</taxon>
        <taxon>Rhabditida</taxon>
        <taxon>Rhabditina</taxon>
        <taxon>Rhabditomorpha</taxon>
        <taxon>Rhabditoidea</taxon>
        <taxon>Rhabditidae</taxon>
        <taxon>Peloderinae</taxon>
        <taxon>Caenorhabditis</taxon>
    </lineage>
</organism>
<name>A0A1I7UCV6_9PELO</name>
<sequence length="105" mass="12427">MLIIFVVILKLAWRFTKKEQRNQRQKGPLIDQKIYSNNSKNVYLSLPKYDEVNSLEAADQFSKKTKVIEEDSISRFTQISEVSEVSENIQLKENELKFFRPHLHV</sequence>
<reference evidence="3" key="1">
    <citation type="submission" date="2016-11" db="UniProtKB">
        <authorList>
            <consortium name="WormBaseParasite"/>
        </authorList>
    </citation>
    <scope>IDENTIFICATION</scope>
</reference>
<protein>
    <submittedName>
        <fullName evidence="3">Uncharacterized protein</fullName>
    </submittedName>
</protein>
<evidence type="ECO:0000256" key="1">
    <source>
        <dbReference type="SAM" id="SignalP"/>
    </source>
</evidence>
<dbReference type="Proteomes" id="UP000095282">
    <property type="component" value="Unplaced"/>
</dbReference>
<accession>A0A1I7UCV6</accession>
<evidence type="ECO:0000313" key="2">
    <source>
        <dbReference type="Proteomes" id="UP000095282"/>
    </source>
</evidence>
<evidence type="ECO:0000313" key="3">
    <source>
        <dbReference type="WBParaSite" id="Csp11.Scaffold629.g8057.t1"/>
    </source>
</evidence>
<feature type="signal peptide" evidence="1">
    <location>
        <begin position="1"/>
        <end position="18"/>
    </location>
</feature>